<keyword evidence="3" id="KW-0805">Transcription regulation</keyword>
<evidence type="ECO:0000256" key="6">
    <source>
        <dbReference type="SAM" id="MobiDB-lite"/>
    </source>
</evidence>
<dbReference type="Proteomes" id="UP000038040">
    <property type="component" value="Unplaced"/>
</dbReference>
<feature type="compositionally biased region" description="Basic and acidic residues" evidence="6">
    <location>
        <begin position="194"/>
        <end position="205"/>
    </location>
</feature>
<dbReference type="Gene3D" id="2.30.30.140">
    <property type="match status" value="1"/>
</dbReference>
<dbReference type="Gene3D" id="1.10.274.30">
    <property type="entry name" value="MRG domain"/>
    <property type="match status" value="1"/>
</dbReference>
<evidence type="ECO:0000256" key="4">
    <source>
        <dbReference type="ARBA" id="ARBA00023163"/>
    </source>
</evidence>
<dbReference type="InterPro" id="IPR026541">
    <property type="entry name" value="MRG_dom"/>
</dbReference>
<evidence type="ECO:0000256" key="3">
    <source>
        <dbReference type="ARBA" id="ARBA00023015"/>
    </source>
</evidence>
<dbReference type="GO" id="GO:0035267">
    <property type="term" value="C:NuA4 histone acetyltransferase complex"/>
    <property type="evidence" value="ECO:0007669"/>
    <property type="project" value="TreeGrafter"/>
</dbReference>
<reference evidence="13" key="1">
    <citation type="submission" date="2016-04" db="UniProtKB">
        <authorList>
            <consortium name="WormBaseParasite"/>
        </authorList>
    </citation>
    <scope>IDENTIFICATION</scope>
</reference>
<dbReference type="PANTHER" id="PTHR10880:SF48">
    <property type="entry name" value="MORTALITY FACTOR 4 LIKE 2"/>
    <property type="match status" value="1"/>
</dbReference>
<dbReference type="Proteomes" id="UP000274756">
    <property type="component" value="Unassembled WGS sequence"/>
</dbReference>
<dbReference type="PANTHER" id="PTHR10880">
    <property type="entry name" value="MORTALITY FACTOR 4-LIKE PROTEIN"/>
    <property type="match status" value="1"/>
</dbReference>
<keyword evidence="7" id="KW-1133">Transmembrane helix</keyword>
<dbReference type="WBParaSite" id="DME_0000432401-mRNA-1">
    <property type="protein sequence ID" value="DME_0000432401-mRNA-1"/>
    <property type="gene ID" value="DME_0000432401"/>
</dbReference>
<accession>A0A158Q498</accession>
<evidence type="ECO:0000256" key="5">
    <source>
        <dbReference type="ARBA" id="ARBA00023242"/>
    </source>
</evidence>
<feature type="domain" description="MRG" evidence="8">
    <location>
        <begin position="274"/>
        <end position="458"/>
    </location>
</feature>
<name>A0A158Q498_DRAME</name>
<comment type="subcellular location">
    <subcellularLocation>
        <location evidence="1">Nucleus</location>
    </subcellularLocation>
</comment>
<dbReference type="GO" id="GO:0006355">
    <property type="term" value="P:regulation of DNA-templated transcription"/>
    <property type="evidence" value="ECO:0007669"/>
    <property type="project" value="InterPro"/>
</dbReference>
<keyword evidence="12" id="KW-1185">Reference proteome</keyword>
<dbReference type="GO" id="GO:0006325">
    <property type="term" value="P:chromatin organization"/>
    <property type="evidence" value="ECO:0007669"/>
    <property type="project" value="UniProtKB-KW"/>
</dbReference>
<evidence type="ECO:0000313" key="12">
    <source>
        <dbReference type="Proteomes" id="UP000274756"/>
    </source>
</evidence>
<keyword evidence="5" id="KW-0539">Nucleus</keyword>
<evidence type="ECO:0000256" key="1">
    <source>
        <dbReference type="ARBA" id="ARBA00004123"/>
    </source>
</evidence>
<feature type="compositionally biased region" description="Low complexity" evidence="6">
    <location>
        <begin position="209"/>
        <end position="220"/>
    </location>
</feature>
<dbReference type="GO" id="GO:0005634">
    <property type="term" value="C:nucleus"/>
    <property type="evidence" value="ECO:0007669"/>
    <property type="project" value="UniProtKB-SubCell"/>
</dbReference>
<reference evidence="10 12" key="2">
    <citation type="submission" date="2018-11" db="EMBL/GenBank/DDBJ databases">
        <authorList>
            <consortium name="Pathogen Informatics"/>
        </authorList>
    </citation>
    <scope>NUCLEOTIDE SEQUENCE [LARGE SCALE GENOMIC DNA]</scope>
</reference>
<keyword evidence="4" id="KW-0804">Transcription</keyword>
<dbReference type="STRING" id="318479.A0A158Q498"/>
<sequence>MFETTDGTSWINLNKKSCFRAVTLDRDHILLTSLGIVLYSDFIASILLIACHWATSIMKSCQEDHRVTDMVSSLDSNNPGKESGIDDGHRNTPSARHSSIMEFASTTVIPYKVNTNILCRHVDNLFYHAKIVAVDKAPDGEYVYTVHFQGWSKRHDEKISHSSSLALFRNPAEENIQVAETKKEMRQGRALKSLKPEKAQSDRSESILSSRQSTPSSMSSHDQSVVDKGCVCDLFQSKAAPKQKPLWTSSFAVKKEQTDAALAEIELLHSSVHSEVLETILENDRRIIEHGISLPRLPARWNVSNILKQFSTYVRDLDAKILINDQMKSSKFLLWKSVVYSLDELVITFQDFFDFIISEHLLYDIEIVRHKEMAEGPARMLSPLQLSLTDYICDFRSGLRASEYYGFIHLLRTAVKFQSFVRCDEFSSDSLEMFGRILMGYLEKEVSRFFNAETDYEKVCADYQMRFTKLKERIAK</sequence>
<feature type="domain" description="MSL3 chromodomain-like" evidence="9">
    <location>
        <begin position="111"/>
        <end position="164"/>
    </location>
</feature>
<evidence type="ECO:0000256" key="2">
    <source>
        <dbReference type="ARBA" id="ARBA00022853"/>
    </source>
</evidence>
<dbReference type="Pfam" id="PF22732">
    <property type="entry name" value="MSL3_chromo-like"/>
    <property type="match status" value="1"/>
</dbReference>
<feature type="region of interest" description="Disordered" evidence="6">
    <location>
        <begin position="70"/>
        <end position="94"/>
    </location>
</feature>
<keyword evidence="7" id="KW-0812">Transmembrane</keyword>
<evidence type="ECO:0000256" key="7">
    <source>
        <dbReference type="SAM" id="Phobius"/>
    </source>
</evidence>
<evidence type="ECO:0000259" key="8">
    <source>
        <dbReference type="Pfam" id="PF05712"/>
    </source>
</evidence>
<dbReference type="EMBL" id="UYYG01001166">
    <property type="protein sequence ID" value="VDN58234.1"/>
    <property type="molecule type" value="Genomic_DNA"/>
</dbReference>
<protein>
    <submittedName>
        <fullName evidence="13">MRG domain-containing protein</fullName>
    </submittedName>
</protein>
<dbReference type="PROSITE" id="PS51640">
    <property type="entry name" value="MRG"/>
    <property type="match status" value="1"/>
</dbReference>
<evidence type="ECO:0000313" key="13">
    <source>
        <dbReference type="WBParaSite" id="DME_0000432401-mRNA-1"/>
    </source>
</evidence>
<keyword evidence="2" id="KW-0156">Chromatin regulator</keyword>
<dbReference type="InterPro" id="IPR038217">
    <property type="entry name" value="MRG_C_sf"/>
</dbReference>
<feature type="region of interest" description="Disordered" evidence="6">
    <location>
        <begin position="181"/>
        <end position="223"/>
    </location>
</feature>
<dbReference type="InterPro" id="IPR053820">
    <property type="entry name" value="MSL3_chromo-like"/>
</dbReference>
<dbReference type="Pfam" id="PF05712">
    <property type="entry name" value="MRG"/>
    <property type="match status" value="1"/>
</dbReference>
<keyword evidence="7" id="KW-0472">Membrane</keyword>
<gene>
    <name evidence="10" type="ORF">DME_LOCUS8207</name>
</gene>
<feature type="transmembrane region" description="Helical" evidence="7">
    <location>
        <begin position="29"/>
        <end position="50"/>
    </location>
</feature>
<evidence type="ECO:0000259" key="9">
    <source>
        <dbReference type="Pfam" id="PF22732"/>
    </source>
</evidence>
<dbReference type="AlphaFoldDB" id="A0A158Q498"/>
<proteinExistence type="predicted"/>
<dbReference type="InterPro" id="IPR008676">
    <property type="entry name" value="MRG"/>
</dbReference>
<organism evidence="11 13">
    <name type="scientific">Dracunculus medinensis</name>
    <name type="common">Guinea worm</name>
    <dbReference type="NCBI Taxonomy" id="318479"/>
    <lineage>
        <taxon>Eukaryota</taxon>
        <taxon>Metazoa</taxon>
        <taxon>Ecdysozoa</taxon>
        <taxon>Nematoda</taxon>
        <taxon>Chromadorea</taxon>
        <taxon>Rhabditida</taxon>
        <taxon>Spirurina</taxon>
        <taxon>Dracunculoidea</taxon>
        <taxon>Dracunculidae</taxon>
        <taxon>Dracunculus</taxon>
    </lineage>
</organism>
<dbReference type="InterPro" id="IPR016197">
    <property type="entry name" value="Chromo-like_dom_sf"/>
</dbReference>
<feature type="compositionally biased region" description="Polar residues" evidence="6">
    <location>
        <begin position="70"/>
        <end position="80"/>
    </location>
</feature>
<dbReference type="OrthoDB" id="124855at2759"/>
<evidence type="ECO:0000313" key="11">
    <source>
        <dbReference type="Proteomes" id="UP000038040"/>
    </source>
</evidence>
<evidence type="ECO:0000313" key="10">
    <source>
        <dbReference type="EMBL" id="VDN58234.1"/>
    </source>
</evidence>
<dbReference type="SUPFAM" id="SSF54160">
    <property type="entry name" value="Chromo domain-like"/>
    <property type="match status" value="1"/>
</dbReference>